<evidence type="ECO:0000313" key="2">
    <source>
        <dbReference type="EMBL" id="MBF6303085.1"/>
    </source>
</evidence>
<dbReference type="EMBL" id="JADLQX010000146">
    <property type="protein sequence ID" value="MBF6303085.1"/>
    <property type="molecule type" value="Genomic_DNA"/>
</dbReference>
<organism evidence="2 3">
    <name type="scientific">Nocardia amamiensis</name>
    <dbReference type="NCBI Taxonomy" id="404578"/>
    <lineage>
        <taxon>Bacteria</taxon>
        <taxon>Bacillati</taxon>
        <taxon>Actinomycetota</taxon>
        <taxon>Actinomycetes</taxon>
        <taxon>Mycobacteriales</taxon>
        <taxon>Nocardiaceae</taxon>
        <taxon>Nocardia</taxon>
    </lineage>
</organism>
<evidence type="ECO:0000313" key="3">
    <source>
        <dbReference type="Proteomes" id="UP000702209"/>
    </source>
</evidence>
<dbReference type="GO" id="GO:0003964">
    <property type="term" value="F:RNA-directed DNA polymerase activity"/>
    <property type="evidence" value="ECO:0007669"/>
    <property type="project" value="UniProtKB-KW"/>
</dbReference>
<feature type="non-terminal residue" evidence="2">
    <location>
        <position position="1"/>
    </location>
</feature>
<dbReference type="InterPro" id="IPR000477">
    <property type="entry name" value="RT_dom"/>
</dbReference>
<comment type="caution">
    <text evidence="2">The sequence shown here is derived from an EMBL/GenBank/DDBJ whole genome shotgun (WGS) entry which is preliminary data.</text>
</comment>
<dbReference type="SUPFAM" id="SSF56672">
    <property type="entry name" value="DNA/RNA polymerases"/>
    <property type="match status" value="1"/>
</dbReference>
<dbReference type="PANTHER" id="PTHR34047:SF8">
    <property type="entry name" value="PROTEIN YKFC"/>
    <property type="match status" value="1"/>
</dbReference>
<keyword evidence="3" id="KW-1185">Reference proteome</keyword>
<sequence>PLILNVALHGMEAAAGVCYYATGTRAGKTVKGCPAVIRYADDLLALCYSREQAEQVKARLAQWLAPRGLVFNEDKTRITTLDQGVDFLGFNIRRYPNGKLLTKPSNAALRRIRLKLSTEMKRLRGSNADAVTATLNPIITGWAAYYRIGVSKRAFAALDAHVWRLVYKWARFRHSNKPMYWVKARYFGTFNPARADKWVFGNRDSGFYLRKFAWTPIVRHRMVTGAASPDDPALGDYWTERRRRRIPPVGKDTLRRLRAQNGRCPICRGLLLHTDREPQTPHQWQQWLTAARTAIRRQAITVASAHQPDGYTATRLVHAHCHHNHTRSGSGHRCSADL</sequence>
<keyword evidence="2" id="KW-0808">Transferase</keyword>
<dbReference type="Pfam" id="PF00078">
    <property type="entry name" value="RVT_1"/>
    <property type="match status" value="1"/>
</dbReference>
<protein>
    <submittedName>
        <fullName evidence="2">Group II intron reverse transcriptase/maturase</fullName>
    </submittedName>
</protein>
<dbReference type="InterPro" id="IPR051083">
    <property type="entry name" value="GrpII_Intron_Splice-Mob/Def"/>
</dbReference>
<dbReference type="Pfam" id="PF08388">
    <property type="entry name" value="GIIM"/>
    <property type="match status" value="1"/>
</dbReference>
<dbReference type="InterPro" id="IPR013597">
    <property type="entry name" value="Mat_intron_G2"/>
</dbReference>
<keyword evidence="2" id="KW-0695">RNA-directed DNA polymerase</keyword>
<gene>
    <name evidence="2" type="ORF">IU459_37140</name>
</gene>
<dbReference type="PANTHER" id="PTHR34047">
    <property type="entry name" value="NUCLEAR INTRON MATURASE 1, MITOCHONDRIAL-RELATED"/>
    <property type="match status" value="1"/>
</dbReference>
<dbReference type="Proteomes" id="UP000702209">
    <property type="component" value="Unassembled WGS sequence"/>
</dbReference>
<dbReference type="PROSITE" id="PS50878">
    <property type="entry name" value="RT_POL"/>
    <property type="match status" value="1"/>
</dbReference>
<accession>A0ABS0D2L6</accession>
<dbReference type="InterPro" id="IPR043502">
    <property type="entry name" value="DNA/RNA_pol_sf"/>
</dbReference>
<feature type="domain" description="Reverse transcriptase" evidence="1">
    <location>
        <begin position="1"/>
        <end position="92"/>
    </location>
</feature>
<dbReference type="RefSeq" id="WP_267469951.1">
    <property type="nucleotide sequence ID" value="NZ_JADLQX010000146.1"/>
</dbReference>
<reference evidence="2 3" key="1">
    <citation type="submission" date="2020-10" db="EMBL/GenBank/DDBJ databases">
        <title>Identification of Nocardia species via Next-generation sequencing and recognition of intraspecies genetic diversity.</title>
        <authorList>
            <person name="Li P."/>
            <person name="Li P."/>
            <person name="Lu B."/>
        </authorList>
    </citation>
    <scope>NUCLEOTIDE SEQUENCE [LARGE SCALE GENOMIC DNA]</scope>
    <source>
        <strain evidence="2 3">BJ06-0157</strain>
    </source>
</reference>
<proteinExistence type="predicted"/>
<name>A0ABS0D2L6_9NOCA</name>
<keyword evidence="2" id="KW-0548">Nucleotidyltransferase</keyword>
<evidence type="ECO:0000259" key="1">
    <source>
        <dbReference type="PROSITE" id="PS50878"/>
    </source>
</evidence>